<dbReference type="InterPro" id="IPR013785">
    <property type="entry name" value="Aldolase_TIM"/>
</dbReference>
<dbReference type="PIRSF" id="PIRSF005536">
    <property type="entry name" value="Agal"/>
    <property type="match status" value="1"/>
</dbReference>
<dbReference type="Pfam" id="PF16875">
    <property type="entry name" value="Glyco_hydro_36N"/>
    <property type="match status" value="1"/>
</dbReference>
<dbReference type="InterPro" id="IPR017853">
    <property type="entry name" value="GH"/>
</dbReference>
<dbReference type="PANTHER" id="PTHR43053">
    <property type="entry name" value="GLYCOSIDASE FAMILY 31"/>
    <property type="match status" value="1"/>
</dbReference>
<dbReference type="PRINTS" id="PR00743">
    <property type="entry name" value="GLHYDRLASE36"/>
</dbReference>
<feature type="domain" description="Glycosyl hydrolase family 36 C-terminal" evidence="6">
    <location>
        <begin position="636"/>
        <end position="718"/>
    </location>
</feature>
<evidence type="ECO:0000313" key="9">
    <source>
        <dbReference type="Proteomes" id="UP001193734"/>
    </source>
</evidence>
<dbReference type="InterPro" id="IPR002252">
    <property type="entry name" value="Glyco_hydro_36"/>
</dbReference>
<name>A0ABX2AVE0_9BACT</name>
<organism evidence="8 9">
    <name type="scientific">Xylanibacter rodentium</name>
    <dbReference type="NCBI Taxonomy" id="2736289"/>
    <lineage>
        <taxon>Bacteria</taxon>
        <taxon>Pseudomonadati</taxon>
        <taxon>Bacteroidota</taxon>
        <taxon>Bacteroidia</taxon>
        <taxon>Bacteroidales</taxon>
        <taxon>Prevotellaceae</taxon>
        <taxon>Xylanibacter</taxon>
    </lineage>
</organism>
<dbReference type="InterPro" id="IPR013780">
    <property type="entry name" value="Glyco_hydro_b"/>
</dbReference>
<dbReference type="InterPro" id="IPR031704">
    <property type="entry name" value="Glyco_hydro_36_N"/>
</dbReference>
<evidence type="ECO:0000259" key="6">
    <source>
        <dbReference type="Pfam" id="PF16874"/>
    </source>
</evidence>
<dbReference type="SUPFAM" id="SSF51445">
    <property type="entry name" value="(Trans)glycosidases"/>
    <property type="match status" value="1"/>
</dbReference>
<dbReference type="GeneID" id="82157862"/>
<dbReference type="PANTHER" id="PTHR43053:SF3">
    <property type="entry name" value="ALPHA-GALACTOSIDASE C-RELATED"/>
    <property type="match status" value="1"/>
</dbReference>
<keyword evidence="9" id="KW-1185">Reference proteome</keyword>
<evidence type="ECO:0000313" key="8">
    <source>
        <dbReference type="EMBL" id="NPE14419.1"/>
    </source>
</evidence>
<feature type="domain" description="Glycosyl hydrolase family 36 N-terminal" evidence="7">
    <location>
        <begin position="41"/>
        <end position="262"/>
    </location>
</feature>
<dbReference type="Pfam" id="PF02065">
    <property type="entry name" value="Melibiase"/>
    <property type="match status" value="1"/>
</dbReference>
<keyword evidence="3 5" id="KW-0378">Hydrolase</keyword>
<dbReference type="Proteomes" id="UP001193734">
    <property type="component" value="Unassembled WGS sequence"/>
</dbReference>
<evidence type="ECO:0000256" key="4">
    <source>
        <dbReference type="ARBA" id="ARBA00023295"/>
    </source>
</evidence>
<protein>
    <recommendedName>
        <fullName evidence="2 5">Alpha-galactosidase</fullName>
        <ecNumber evidence="2 5">3.2.1.22</ecNumber>
    </recommendedName>
</protein>
<dbReference type="CDD" id="cd14791">
    <property type="entry name" value="GH36"/>
    <property type="match status" value="1"/>
</dbReference>
<dbReference type="InterPro" id="IPR031705">
    <property type="entry name" value="Glyco_hydro_36_C"/>
</dbReference>
<keyword evidence="4 5" id="KW-0326">Glycosidase</keyword>
<evidence type="ECO:0000256" key="2">
    <source>
        <dbReference type="ARBA" id="ARBA00012755"/>
    </source>
</evidence>
<comment type="caution">
    <text evidence="8">The sequence shown here is derived from an EMBL/GenBank/DDBJ whole genome shotgun (WGS) entry which is preliminary data.</text>
</comment>
<evidence type="ECO:0000256" key="5">
    <source>
        <dbReference type="PIRNR" id="PIRNR005536"/>
    </source>
</evidence>
<dbReference type="Pfam" id="PF16874">
    <property type="entry name" value="Glyco_hydro_36C"/>
    <property type="match status" value="1"/>
</dbReference>
<evidence type="ECO:0000256" key="1">
    <source>
        <dbReference type="ARBA" id="ARBA00001255"/>
    </source>
</evidence>
<dbReference type="Gene3D" id="2.70.98.60">
    <property type="entry name" value="alpha-galactosidase from lactobacil brevis"/>
    <property type="match status" value="1"/>
</dbReference>
<comment type="similarity">
    <text evidence="5">Belongs to the glycosyl hydrolase.</text>
</comment>
<dbReference type="Gene3D" id="2.60.40.1180">
    <property type="entry name" value="Golgi alpha-mannosidase II"/>
    <property type="match status" value="1"/>
</dbReference>
<comment type="catalytic activity">
    <reaction evidence="1 5">
        <text>Hydrolysis of terminal, non-reducing alpha-D-galactose residues in alpha-D-galactosides, including galactose oligosaccharides, galactomannans and galactolipids.</text>
        <dbReference type="EC" id="3.2.1.22"/>
    </reaction>
</comment>
<accession>A0ABX2AVE0</accession>
<dbReference type="InterPro" id="IPR050985">
    <property type="entry name" value="Alpha-glycosidase_related"/>
</dbReference>
<sequence>MRNIHLFAMAVFATISIQAKDIVVNTPNTSLLLKAEEGQPLHVSYYGERIDNISQVYSAYSLWEQAYPAFGAGGNSMPALNVKHADGNMSTELVYHSDKQQNEPNATVYTITMKDRAYDFWVDVCYRAYTNSDVIETWTVIRNNEKKPVRLLKYASGFVPLRQSDAWVSHQHGTWGAEAYIYEEPLQAGVFEVNEMSGTKNAVYNRPNIMISLDGKPRENEGRTIGAVLCWAGPYRITIDTHDQKEHQLIAGINETNAEYTLNRGESFTTPELALAYSDGGMGGVSRSYHRWARLNNKVYNGTALRKILLNSWEGVYLNVSQEGMEKMMDGVQTLGGELFVMDDGWFGNKYKRSVDDCALGDWVTDTQKLPDGVPSLEKAAAQRGLKWGIWIEPEMTNTKSELYEKHPDWIVCHPNRKPITGRGGTQLILDLSNPKVQDFVFGVVDDIMKETPNTYYIKWDANFDIANFGSSYLSADNQSHLYVDYHLGLKKTLERIRAKYPDLVIQCCASGGGRVNYGLMPYFDEFWVSDNTDAQQRLFIQWGTSMFFPACAMAQHVSTSPNHQTGRVVPLKFRFAVAMTGRLGMEMKPSDLTDKELEYAKNAVATYKKIRPVIQQGNQYRLISPYGKTGFASEMYIDDSKSEAVFFAYKFEQYVNINRPRFHFAGLDPQATYRLNELCRDGREDHWENKSFTGRFLMQQGIELNLNGVFDSKVIKLKKL</sequence>
<gene>
    <name evidence="8" type="ORF">HPS55_08785</name>
</gene>
<proteinExistence type="inferred from homology"/>
<dbReference type="EC" id="3.2.1.22" evidence="2 5"/>
<reference evidence="8 9" key="1">
    <citation type="submission" date="2020-05" db="EMBL/GenBank/DDBJ databases">
        <title>Distinct polysaccharide utilization as determinants for interspecies competition between intestinal Prevotella spp.</title>
        <authorList>
            <person name="Galvez E.J.C."/>
            <person name="Iljazovic A."/>
            <person name="Strowig T."/>
        </authorList>
    </citation>
    <scope>NUCLEOTIDE SEQUENCE [LARGE SCALE GENOMIC DNA]</scope>
    <source>
        <strain evidence="8 9">PROD</strain>
    </source>
</reference>
<evidence type="ECO:0000256" key="3">
    <source>
        <dbReference type="ARBA" id="ARBA00022801"/>
    </source>
</evidence>
<evidence type="ECO:0000259" key="7">
    <source>
        <dbReference type="Pfam" id="PF16875"/>
    </source>
</evidence>
<dbReference type="EMBL" id="JABKKE010000013">
    <property type="protein sequence ID" value="NPE14419.1"/>
    <property type="molecule type" value="Genomic_DNA"/>
</dbReference>
<dbReference type="RefSeq" id="WP_172174987.1">
    <property type="nucleotide sequence ID" value="NZ_CASGIA010000035.1"/>
</dbReference>
<dbReference type="InterPro" id="IPR038417">
    <property type="entry name" value="Alpga-gal_N_sf"/>
</dbReference>
<dbReference type="Gene3D" id="3.20.20.70">
    <property type="entry name" value="Aldolase class I"/>
    <property type="match status" value="1"/>
</dbReference>